<gene>
    <name evidence="2" type="ORF">CGI_10002150</name>
</gene>
<protein>
    <submittedName>
        <fullName evidence="2">Uncharacterized protein</fullName>
    </submittedName>
</protein>
<dbReference type="AlphaFoldDB" id="K1QLH9"/>
<evidence type="ECO:0000313" key="2">
    <source>
        <dbReference type="EMBL" id="EKC22516.1"/>
    </source>
</evidence>
<dbReference type="EMBL" id="JH815660">
    <property type="protein sequence ID" value="EKC22516.1"/>
    <property type="molecule type" value="Genomic_DNA"/>
</dbReference>
<name>K1QLH9_MAGGI</name>
<dbReference type="InParanoid" id="K1QLH9"/>
<dbReference type="HOGENOM" id="CLU_1130028_0_0_1"/>
<feature type="region of interest" description="Disordered" evidence="1">
    <location>
        <begin position="177"/>
        <end position="214"/>
    </location>
</feature>
<sequence>MADNVLVSTLKLCQQALTTLGQSVNKTNVKQFNLSTAKVSPGAGAPASQLSEVDLVSPDIRADIIAGKDVTLNVLLIPNYTTPSHKKIRENDERLMFCMECGMQLADGKAKFCGNCGTKVPSASKETDPGAMESLAKLKEKYPTNIGHKPVSKKRTNRQEIVQKFKTQNIQEVMESDEEMPKIELQKPSSKCGGKSLSKISTMQSNDVVESDEEMPKIRLQKPKLQVYPHLVHHISKYFLDFLKKT</sequence>
<feature type="compositionally biased region" description="Polar residues" evidence="1">
    <location>
        <begin position="198"/>
        <end position="208"/>
    </location>
</feature>
<accession>K1QLH9</accession>
<organism evidence="2">
    <name type="scientific">Magallana gigas</name>
    <name type="common">Pacific oyster</name>
    <name type="synonym">Crassostrea gigas</name>
    <dbReference type="NCBI Taxonomy" id="29159"/>
    <lineage>
        <taxon>Eukaryota</taxon>
        <taxon>Metazoa</taxon>
        <taxon>Spiralia</taxon>
        <taxon>Lophotrochozoa</taxon>
        <taxon>Mollusca</taxon>
        <taxon>Bivalvia</taxon>
        <taxon>Autobranchia</taxon>
        <taxon>Pteriomorphia</taxon>
        <taxon>Ostreida</taxon>
        <taxon>Ostreoidea</taxon>
        <taxon>Ostreidae</taxon>
        <taxon>Magallana</taxon>
    </lineage>
</organism>
<evidence type="ECO:0000256" key="1">
    <source>
        <dbReference type="SAM" id="MobiDB-lite"/>
    </source>
</evidence>
<proteinExistence type="predicted"/>
<reference evidence="2" key="1">
    <citation type="journal article" date="2012" name="Nature">
        <title>The oyster genome reveals stress adaptation and complexity of shell formation.</title>
        <authorList>
            <person name="Zhang G."/>
            <person name="Fang X."/>
            <person name="Guo X."/>
            <person name="Li L."/>
            <person name="Luo R."/>
            <person name="Xu F."/>
            <person name="Yang P."/>
            <person name="Zhang L."/>
            <person name="Wang X."/>
            <person name="Qi H."/>
            <person name="Xiong Z."/>
            <person name="Que H."/>
            <person name="Xie Y."/>
            <person name="Holland P.W."/>
            <person name="Paps J."/>
            <person name="Zhu Y."/>
            <person name="Wu F."/>
            <person name="Chen Y."/>
            <person name="Wang J."/>
            <person name="Peng C."/>
            <person name="Meng J."/>
            <person name="Yang L."/>
            <person name="Liu J."/>
            <person name="Wen B."/>
            <person name="Zhang N."/>
            <person name="Huang Z."/>
            <person name="Zhu Q."/>
            <person name="Feng Y."/>
            <person name="Mount A."/>
            <person name="Hedgecock D."/>
            <person name="Xu Z."/>
            <person name="Liu Y."/>
            <person name="Domazet-Loso T."/>
            <person name="Du Y."/>
            <person name="Sun X."/>
            <person name="Zhang S."/>
            <person name="Liu B."/>
            <person name="Cheng P."/>
            <person name="Jiang X."/>
            <person name="Li J."/>
            <person name="Fan D."/>
            <person name="Wang W."/>
            <person name="Fu W."/>
            <person name="Wang T."/>
            <person name="Wang B."/>
            <person name="Zhang J."/>
            <person name="Peng Z."/>
            <person name="Li Y."/>
            <person name="Li N."/>
            <person name="Wang J."/>
            <person name="Chen M."/>
            <person name="He Y."/>
            <person name="Tan F."/>
            <person name="Song X."/>
            <person name="Zheng Q."/>
            <person name="Huang R."/>
            <person name="Yang H."/>
            <person name="Du X."/>
            <person name="Chen L."/>
            <person name="Yang M."/>
            <person name="Gaffney P.M."/>
            <person name="Wang S."/>
            <person name="Luo L."/>
            <person name="She Z."/>
            <person name="Ming Y."/>
            <person name="Huang W."/>
            <person name="Zhang S."/>
            <person name="Huang B."/>
            <person name="Zhang Y."/>
            <person name="Qu T."/>
            <person name="Ni P."/>
            <person name="Miao G."/>
            <person name="Wang J."/>
            <person name="Wang Q."/>
            <person name="Steinberg C.E."/>
            <person name="Wang H."/>
            <person name="Li N."/>
            <person name="Qian L."/>
            <person name="Zhang G."/>
            <person name="Li Y."/>
            <person name="Yang H."/>
            <person name="Liu X."/>
            <person name="Wang J."/>
            <person name="Yin Y."/>
            <person name="Wang J."/>
        </authorList>
    </citation>
    <scope>NUCLEOTIDE SEQUENCE [LARGE SCALE GENOMIC DNA]</scope>
    <source>
        <strain evidence="2">05x7-T-G4-1.051#20</strain>
    </source>
</reference>